<keyword evidence="2" id="KW-0229">DNA integration</keyword>
<gene>
    <name evidence="6" type="ORF">CES86_1963</name>
</gene>
<evidence type="ECO:0000256" key="2">
    <source>
        <dbReference type="ARBA" id="ARBA00022908"/>
    </source>
</evidence>
<evidence type="ECO:0000256" key="3">
    <source>
        <dbReference type="ARBA" id="ARBA00023125"/>
    </source>
</evidence>
<dbReference type="RefSeq" id="WP_094514402.1">
    <property type="nucleotide sequence ID" value="NZ_JBHEEP010000028.1"/>
</dbReference>
<evidence type="ECO:0000313" key="7">
    <source>
        <dbReference type="Proteomes" id="UP000216363"/>
    </source>
</evidence>
<organism evidence="6 7">
    <name type="scientific">Brucella lupini</name>
    <dbReference type="NCBI Taxonomy" id="255457"/>
    <lineage>
        <taxon>Bacteria</taxon>
        <taxon>Pseudomonadati</taxon>
        <taxon>Pseudomonadota</taxon>
        <taxon>Alphaproteobacteria</taxon>
        <taxon>Hyphomicrobiales</taxon>
        <taxon>Brucellaceae</taxon>
        <taxon>Brucella/Ochrobactrum group</taxon>
        <taxon>Brucella</taxon>
    </lineage>
</organism>
<dbReference type="Gene3D" id="1.10.150.130">
    <property type="match status" value="1"/>
</dbReference>
<dbReference type="InterPro" id="IPR002104">
    <property type="entry name" value="Integrase_catalytic"/>
</dbReference>
<dbReference type="SUPFAM" id="SSF56349">
    <property type="entry name" value="DNA breaking-rejoining enzymes"/>
    <property type="match status" value="1"/>
</dbReference>
<dbReference type="InterPro" id="IPR050808">
    <property type="entry name" value="Phage_Integrase"/>
</dbReference>
<dbReference type="GO" id="GO:0015074">
    <property type="term" value="P:DNA integration"/>
    <property type="evidence" value="ECO:0007669"/>
    <property type="project" value="UniProtKB-KW"/>
</dbReference>
<dbReference type="AlphaFoldDB" id="A0A256GUH0"/>
<keyword evidence="3" id="KW-0238">DNA-binding</keyword>
<dbReference type="InterPro" id="IPR010998">
    <property type="entry name" value="Integrase_recombinase_N"/>
</dbReference>
<dbReference type="GO" id="GO:0006310">
    <property type="term" value="P:DNA recombination"/>
    <property type="evidence" value="ECO:0007669"/>
    <property type="project" value="UniProtKB-KW"/>
</dbReference>
<dbReference type="PANTHER" id="PTHR30629">
    <property type="entry name" value="PROPHAGE INTEGRASE"/>
    <property type="match status" value="1"/>
</dbReference>
<dbReference type="PROSITE" id="PS51898">
    <property type="entry name" value="TYR_RECOMBINASE"/>
    <property type="match status" value="1"/>
</dbReference>
<dbReference type="Pfam" id="PF00589">
    <property type="entry name" value="Phage_integrase"/>
    <property type="match status" value="1"/>
</dbReference>
<comment type="similarity">
    <text evidence="1">Belongs to the 'phage' integrase family.</text>
</comment>
<comment type="caution">
    <text evidence="6">The sequence shown here is derived from an EMBL/GenBank/DDBJ whole genome shotgun (WGS) entry which is preliminary data.</text>
</comment>
<evidence type="ECO:0000313" key="6">
    <source>
        <dbReference type="EMBL" id="OYR30638.1"/>
    </source>
</evidence>
<evidence type="ECO:0000256" key="4">
    <source>
        <dbReference type="ARBA" id="ARBA00023172"/>
    </source>
</evidence>
<dbReference type="Proteomes" id="UP000216363">
    <property type="component" value="Unassembled WGS sequence"/>
</dbReference>
<dbReference type="InterPro" id="IPR011010">
    <property type="entry name" value="DNA_brk_join_enz"/>
</dbReference>
<dbReference type="InterPro" id="IPR013762">
    <property type="entry name" value="Integrase-like_cat_sf"/>
</dbReference>
<keyword evidence="4" id="KW-0233">DNA recombination</keyword>
<accession>A0A256GUH0</accession>
<proteinExistence type="inferred from homology"/>
<reference evidence="6 7" key="1">
    <citation type="submission" date="2017-07" db="EMBL/GenBank/DDBJ databases">
        <title>Draft genome of Ochrobactrum lupini type strain LUP21.</title>
        <authorList>
            <person name="Krzyzanowska D.M."/>
            <person name="Jafra S."/>
        </authorList>
    </citation>
    <scope>NUCLEOTIDE SEQUENCE [LARGE SCALE GENOMIC DNA]</scope>
    <source>
        <strain evidence="6 7">LUP21</strain>
    </source>
</reference>
<feature type="domain" description="Tyr recombinase" evidence="5">
    <location>
        <begin position="164"/>
        <end position="331"/>
    </location>
</feature>
<name>A0A256GUH0_9HYPH</name>
<dbReference type="GO" id="GO:0003677">
    <property type="term" value="F:DNA binding"/>
    <property type="evidence" value="ECO:0007669"/>
    <property type="project" value="UniProtKB-KW"/>
</dbReference>
<evidence type="ECO:0000259" key="5">
    <source>
        <dbReference type="PROSITE" id="PS51898"/>
    </source>
</evidence>
<sequence>MPRPRKPYIQREVTRHGKTIWYFRRGKEKRIRLPGQFGSKEFNAAYDAALSGNEPPKRQKASHTSLRWLVDQYYASGRYSLLKPFTQRNQKVMLEGVCKTGGDLDFRGIGTDDIRQGMLRREGTPFQAGAYLSIMRKLFEFAVDSGWIKINPTDDVKPKKPKSDGFHTWTIEEVHRYQEKHPVGTQARLALDLMLYTGLRRTDAITLGPQHIKNNYITIRTSKTGAEIIIPLLDPLAKSINATKTGDMVFLITSKGLPWKHAGFGYWFADRCDEALVPGRAHGLRKAGATFAADNGATPFELTAMYGWSSTKMAEVYTRKADRARLAERAANKLFPNPIQRLGSGNKKKK</sequence>
<protein>
    <submittedName>
        <fullName evidence="6">Phage integrase family protein</fullName>
    </submittedName>
</protein>
<dbReference type="EMBL" id="NNRN01000044">
    <property type="protein sequence ID" value="OYR30638.1"/>
    <property type="molecule type" value="Genomic_DNA"/>
</dbReference>
<evidence type="ECO:0000256" key="1">
    <source>
        <dbReference type="ARBA" id="ARBA00008857"/>
    </source>
</evidence>
<dbReference type="Gene3D" id="1.10.443.10">
    <property type="entry name" value="Intergrase catalytic core"/>
    <property type="match status" value="1"/>
</dbReference>
<dbReference type="PANTHER" id="PTHR30629:SF2">
    <property type="entry name" value="PROPHAGE INTEGRASE INTS-RELATED"/>
    <property type="match status" value="1"/>
</dbReference>